<organism evidence="2 3">
    <name type="scientific">Meloidogyne hapla</name>
    <name type="common">Root-knot nematode worm</name>
    <dbReference type="NCBI Taxonomy" id="6305"/>
    <lineage>
        <taxon>Eukaryota</taxon>
        <taxon>Metazoa</taxon>
        <taxon>Ecdysozoa</taxon>
        <taxon>Nematoda</taxon>
        <taxon>Chromadorea</taxon>
        <taxon>Rhabditida</taxon>
        <taxon>Tylenchina</taxon>
        <taxon>Tylenchomorpha</taxon>
        <taxon>Tylenchoidea</taxon>
        <taxon>Meloidogynidae</taxon>
        <taxon>Meloidogyninae</taxon>
        <taxon>Meloidogyne</taxon>
    </lineage>
</organism>
<dbReference type="AlphaFoldDB" id="A0A1I8BZN7"/>
<keyword evidence="1" id="KW-0812">Transmembrane</keyword>
<name>A0A1I8BZN7_MELHA</name>
<dbReference type="WBParaSite" id="MhA1_Contig88.frz3.gene92">
    <property type="protein sequence ID" value="MhA1_Contig88.frz3.gene92"/>
    <property type="gene ID" value="MhA1_Contig88.frz3.gene92"/>
</dbReference>
<evidence type="ECO:0000313" key="2">
    <source>
        <dbReference type="Proteomes" id="UP000095281"/>
    </source>
</evidence>
<dbReference type="Proteomes" id="UP000095281">
    <property type="component" value="Unplaced"/>
</dbReference>
<reference evidence="3" key="1">
    <citation type="submission" date="2016-11" db="UniProtKB">
        <authorList>
            <consortium name="WormBaseParasite"/>
        </authorList>
    </citation>
    <scope>IDENTIFICATION</scope>
</reference>
<evidence type="ECO:0000313" key="3">
    <source>
        <dbReference type="WBParaSite" id="MhA1_Contig88.frz3.gene92"/>
    </source>
</evidence>
<feature type="transmembrane region" description="Helical" evidence="1">
    <location>
        <begin position="7"/>
        <end position="30"/>
    </location>
</feature>
<evidence type="ECO:0000256" key="1">
    <source>
        <dbReference type="SAM" id="Phobius"/>
    </source>
</evidence>
<keyword evidence="1" id="KW-1133">Transmembrane helix</keyword>
<protein>
    <submittedName>
        <fullName evidence="3">Uncharacterized protein</fullName>
    </submittedName>
</protein>
<keyword evidence="2" id="KW-1185">Reference proteome</keyword>
<proteinExistence type="predicted"/>
<keyword evidence="1" id="KW-0472">Membrane</keyword>
<accession>A0A1I8BZN7</accession>
<sequence length="61" mass="7165">MVEIQRIYVFLALFTFVYFLESIGGTHHIYGNRTHFHCIFQLFIPQQSCKIKLDTDGGELK</sequence>